<evidence type="ECO:0000256" key="9">
    <source>
        <dbReference type="SAM" id="MobiDB-lite"/>
    </source>
</evidence>
<dbReference type="InterPro" id="IPR013083">
    <property type="entry name" value="Znf_RING/FYVE/PHD"/>
</dbReference>
<evidence type="ECO:0000256" key="4">
    <source>
        <dbReference type="ARBA" id="ARBA00022771"/>
    </source>
</evidence>
<evidence type="ECO:0000256" key="5">
    <source>
        <dbReference type="ARBA" id="ARBA00022833"/>
    </source>
</evidence>
<accession>A0A833QZH7</accession>
<evidence type="ECO:0000313" key="12">
    <source>
        <dbReference type="EMBL" id="KAF3329632.1"/>
    </source>
</evidence>
<sequence>MSTYPISLKISHRQFTVMASPLQPPPDLLPSPPPCQPKVKPKTSDSVSSGERILSFVIRAIVMATAISLFFLFASVAAILLLHLWLAGAALRRHRNPNTNLNPNPISIPNPLDLTPALSPAQLRRIPCCIWRWPWPKEQCCAVCLEKVQRGEKYRSLPACAHVFHKACVDKWLLRCPKCPLCREVVRPVG</sequence>
<dbReference type="PANTHER" id="PTHR46539">
    <property type="entry name" value="E3 UBIQUITIN-PROTEIN LIGASE ATL42"/>
    <property type="match status" value="1"/>
</dbReference>
<evidence type="ECO:0000313" key="13">
    <source>
        <dbReference type="Proteomes" id="UP000623129"/>
    </source>
</evidence>
<dbReference type="OrthoDB" id="8062037at2759"/>
<evidence type="ECO:0000256" key="3">
    <source>
        <dbReference type="ARBA" id="ARBA00022723"/>
    </source>
</evidence>
<keyword evidence="3" id="KW-0479">Metal-binding</keyword>
<comment type="caution">
    <text evidence="12">The sequence shown here is derived from an EMBL/GenBank/DDBJ whole genome shotgun (WGS) entry which is preliminary data.</text>
</comment>
<evidence type="ECO:0000259" key="11">
    <source>
        <dbReference type="PROSITE" id="PS50089"/>
    </source>
</evidence>
<dbReference type="SMART" id="SM00184">
    <property type="entry name" value="RING"/>
    <property type="match status" value="1"/>
</dbReference>
<keyword evidence="5" id="KW-0862">Zinc</keyword>
<dbReference type="GO" id="GO:0008270">
    <property type="term" value="F:zinc ion binding"/>
    <property type="evidence" value="ECO:0007669"/>
    <property type="project" value="UniProtKB-KW"/>
</dbReference>
<dbReference type="Pfam" id="PF13639">
    <property type="entry name" value="zf-RING_2"/>
    <property type="match status" value="1"/>
</dbReference>
<feature type="transmembrane region" description="Helical" evidence="10">
    <location>
        <begin position="56"/>
        <end position="86"/>
    </location>
</feature>
<name>A0A833QZH7_9POAL</name>
<evidence type="ECO:0000256" key="10">
    <source>
        <dbReference type="SAM" id="Phobius"/>
    </source>
</evidence>
<feature type="domain" description="RING-type" evidence="11">
    <location>
        <begin position="141"/>
        <end position="183"/>
    </location>
</feature>
<proteinExistence type="predicted"/>
<dbReference type="PANTHER" id="PTHR46539:SF9">
    <property type="entry name" value="RING-H2 FINGER PROTEIN ATL56"/>
    <property type="match status" value="1"/>
</dbReference>
<dbReference type="AlphaFoldDB" id="A0A833QZH7"/>
<evidence type="ECO:0000256" key="1">
    <source>
        <dbReference type="ARBA" id="ARBA00004370"/>
    </source>
</evidence>
<feature type="compositionally biased region" description="Pro residues" evidence="9">
    <location>
        <begin position="26"/>
        <end position="36"/>
    </location>
</feature>
<gene>
    <name evidence="12" type="ORF">FCM35_KLT04963</name>
</gene>
<keyword evidence="7 10" id="KW-0472">Membrane</keyword>
<evidence type="ECO:0000256" key="7">
    <source>
        <dbReference type="ARBA" id="ARBA00023136"/>
    </source>
</evidence>
<dbReference type="GO" id="GO:0016020">
    <property type="term" value="C:membrane"/>
    <property type="evidence" value="ECO:0007669"/>
    <property type="project" value="UniProtKB-SubCell"/>
</dbReference>
<dbReference type="SUPFAM" id="SSF57850">
    <property type="entry name" value="RING/U-box"/>
    <property type="match status" value="1"/>
</dbReference>
<keyword evidence="2 10" id="KW-0812">Transmembrane</keyword>
<evidence type="ECO:0000256" key="2">
    <source>
        <dbReference type="ARBA" id="ARBA00022692"/>
    </source>
</evidence>
<dbReference type="Gene3D" id="3.30.40.10">
    <property type="entry name" value="Zinc/RING finger domain, C3HC4 (zinc finger)"/>
    <property type="match status" value="1"/>
</dbReference>
<comment type="subcellular location">
    <subcellularLocation>
        <location evidence="1">Membrane</location>
    </subcellularLocation>
</comment>
<keyword evidence="6 10" id="KW-1133">Transmembrane helix</keyword>
<feature type="region of interest" description="Disordered" evidence="9">
    <location>
        <begin position="26"/>
        <end position="46"/>
    </location>
</feature>
<dbReference type="InterPro" id="IPR001841">
    <property type="entry name" value="Znf_RING"/>
</dbReference>
<dbReference type="Proteomes" id="UP000623129">
    <property type="component" value="Unassembled WGS sequence"/>
</dbReference>
<keyword evidence="13" id="KW-1185">Reference proteome</keyword>
<evidence type="ECO:0000256" key="6">
    <source>
        <dbReference type="ARBA" id="ARBA00022989"/>
    </source>
</evidence>
<dbReference type="PROSITE" id="PS50089">
    <property type="entry name" value="ZF_RING_2"/>
    <property type="match status" value="1"/>
</dbReference>
<dbReference type="EMBL" id="SWLB01000014">
    <property type="protein sequence ID" value="KAF3329632.1"/>
    <property type="molecule type" value="Genomic_DNA"/>
</dbReference>
<evidence type="ECO:0000256" key="8">
    <source>
        <dbReference type="PROSITE-ProRule" id="PRU00175"/>
    </source>
</evidence>
<keyword evidence="4 8" id="KW-0863">Zinc-finger</keyword>
<organism evidence="12 13">
    <name type="scientific">Carex littledalei</name>
    <dbReference type="NCBI Taxonomy" id="544730"/>
    <lineage>
        <taxon>Eukaryota</taxon>
        <taxon>Viridiplantae</taxon>
        <taxon>Streptophyta</taxon>
        <taxon>Embryophyta</taxon>
        <taxon>Tracheophyta</taxon>
        <taxon>Spermatophyta</taxon>
        <taxon>Magnoliopsida</taxon>
        <taxon>Liliopsida</taxon>
        <taxon>Poales</taxon>
        <taxon>Cyperaceae</taxon>
        <taxon>Cyperoideae</taxon>
        <taxon>Cariceae</taxon>
        <taxon>Carex</taxon>
        <taxon>Carex subgen. Euthyceras</taxon>
    </lineage>
</organism>
<reference evidence="12" key="1">
    <citation type="submission" date="2020-01" db="EMBL/GenBank/DDBJ databases">
        <title>Genome sequence of Kobresia littledalei, the first chromosome-level genome in the family Cyperaceae.</title>
        <authorList>
            <person name="Qu G."/>
        </authorList>
    </citation>
    <scope>NUCLEOTIDE SEQUENCE</scope>
    <source>
        <strain evidence="12">C.B.Clarke</strain>
        <tissue evidence="12">Leaf</tissue>
    </source>
</reference>
<protein>
    <submittedName>
        <fullName evidence="12">RING-H2 finger protein ATL56-like protein</fullName>
    </submittedName>
</protein>